<feature type="transmembrane region" description="Helical" evidence="2">
    <location>
        <begin position="12"/>
        <end position="34"/>
    </location>
</feature>
<feature type="region of interest" description="Disordered" evidence="1">
    <location>
        <begin position="93"/>
        <end position="126"/>
    </location>
</feature>
<evidence type="ECO:0000256" key="2">
    <source>
        <dbReference type="SAM" id="Phobius"/>
    </source>
</evidence>
<proteinExistence type="predicted"/>
<keyword evidence="2" id="KW-0812">Transmembrane</keyword>
<dbReference type="EMBL" id="JBGMDY010000010">
    <property type="protein sequence ID" value="KAL2319409.1"/>
    <property type="molecule type" value="Genomic_DNA"/>
</dbReference>
<accession>A0ABD1L7B6</accession>
<dbReference type="AlphaFoldDB" id="A0ABD1L7B6"/>
<keyword evidence="2" id="KW-1133">Transmembrane helix</keyword>
<keyword evidence="2" id="KW-0472">Membrane</keyword>
<sequence>MGDRNGDVRIYLISGLFLACTIGGGVFLSMYIIHADSKFVNFYLIAGMTLVAIPWLFWFLIYLYRCFKPMDGQFDQNHGKVAATPPCALTNVVTRSSEEKSNDHSDGGGNHVPSGAVVEMRPRTPL</sequence>
<dbReference type="PANTHER" id="PTHR34964">
    <property type="entry name" value="MEMBRANE LIPOPROTEIN-RELATED"/>
    <property type="match status" value="1"/>
</dbReference>
<dbReference type="PANTHER" id="PTHR34964:SF14">
    <property type="entry name" value="MEMBRANE LIPOPROTEIN"/>
    <property type="match status" value="1"/>
</dbReference>
<reference evidence="3 4" key="1">
    <citation type="submission" date="2024-08" db="EMBL/GenBank/DDBJ databases">
        <title>Insights into the chromosomal genome structure of Flemingia macrophylla.</title>
        <authorList>
            <person name="Ding Y."/>
            <person name="Zhao Y."/>
            <person name="Bi W."/>
            <person name="Wu M."/>
            <person name="Zhao G."/>
            <person name="Gong Y."/>
            <person name="Li W."/>
            <person name="Zhang P."/>
        </authorList>
    </citation>
    <scope>NUCLEOTIDE SEQUENCE [LARGE SCALE GENOMIC DNA]</scope>
    <source>
        <strain evidence="3">DYQJB</strain>
        <tissue evidence="3">Leaf</tissue>
    </source>
</reference>
<evidence type="ECO:0000313" key="3">
    <source>
        <dbReference type="EMBL" id="KAL2319409.1"/>
    </source>
</evidence>
<comment type="caution">
    <text evidence="3">The sequence shown here is derived from an EMBL/GenBank/DDBJ whole genome shotgun (WGS) entry which is preliminary data.</text>
</comment>
<feature type="compositionally biased region" description="Basic and acidic residues" evidence="1">
    <location>
        <begin position="96"/>
        <end position="106"/>
    </location>
</feature>
<evidence type="ECO:0000256" key="1">
    <source>
        <dbReference type="SAM" id="MobiDB-lite"/>
    </source>
</evidence>
<protein>
    <submittedName>
        <fullName evidence="3">Uncharacterized protein</fullName>
    </submittedName>
</protein>
<gene>
    <name evidence="3" type="ORF">Fmac_028378</name>
</gene>
<name>A0ABD1L7B6_9FABA</name>
<evidence type="ECO:0000313" key="4">
    <source>
        <dbReference type="Proteomes" id="UP001603857"/>
    </source>
</evidence>
<dbReference type="PROSITE" id="PS51257">
    <property type="entry name" value="PROKAR_LIPOPROTEIN"/>
    <property type="match status" value="1"/>
</dbReference>
<organism evidence="3 4">
    <name type="scientific">Flemingia macrophylla</name>
    <dbReference type="NCBI Taxonomy" id="520843"/>
    <lineage>
        <taxon>Eukaryota</taxon>
        <taxon>Viridiplantae</taxon>
        <taxon>Streptophyta</taxon>
        <taxon>Embryophyta</taxon>
        <taxon>Tracheophyta</taxon>
        <taxon>Spermatophyta</taxon>
        <taxon>Magnoliopsida</taxon>
        <taxon>eudicotyledons</taxon>
        <taxon>Gunneridae</taxon>
        <taxon>Pentapetalae</taxon>
        <taxon>rosids</taxon>
        <taxon>fabids</taxon>
        <taxon>Fabales</taxon>
        <taxon>Fabaceae</taxon>
        <taxon>Papilionoideae</taxon>
        <taxon>50 kb inversion clade</taxon>
        <taxon>NPAAA clade</taxon>
        <taxon>indigoferoid/millettioid clade</taxon>
        <taxon>Phaseoleae</taxon>
        <taxon>Flemingia</taxon>
    </lineage>
</organism>
<keyword evidence="4" id="KW-1185">Reference proteome</keyword>
<feature type="transmembrane region" description="Helical" evidence="2">
    <location>
        <begin position="40"/>
        <end position="64"/>
    </location>
</feature>
<dbReference type="Proteomes" id="UP001603857">
    <property type="component" value="Unassembled WGS sequence"/>
</dbReference>